<protein>
    <submittedName>
        <fullName evidence="2">961_t:CDS:1</fullName>
    </submittedName>
</protein>
<reference evidence="2" key="1">
    <citation type="submission" date="2021-06" db="EMBL/GenBank/DDBJ databases">
        <authorList>
            <person name="Kallberg Y."/>
            <person name="Tangrot J."/>
            <person name="Rosling A."/>
        </authorList>
    </citation>
    <scope>NUCLEOTIDE SEQUENCE</scope>
    <source>
        <strain evidence="2">IA702</strain>
    </source>
</reference>
<feature type="compositionally biased region" description="Acidic residues" evidence="1">
    <location>
        <begin position="24"/>
        <end position="39"/>
    </location>
</feature>
<evidence type="ECO:0000256" key="1">
    <source>
        <dbReference type="SAM" id="MobiDB-lite"/>
    </source>
</evidence>
<sequence length="39" mass="4314">LQNEDIDVRISGPSLPPLENVIETADDNLVDEDEGEKSF</sequence>
<proteinExistence type="predicted"/>
<dbReference type="AlphaFoldDB" id="A0A9N9DR84"/>
<organism evidence="2 3">
    <name type="scientific">Paraglomus occultum</name>
    <dbReference type="NCBI Taxonomy" id="144539"/>
    <lineage>
        <taxon>Eukaryota</taxon>
        <taxon>Fungi</taxon>
        <taxon>Fungi incertae sedis</taxon>
        <taxon>Mucoromycota</taxon>
        <taxon>Glomeromycotina</taxon>
        <taxon>Glomeromycetes</taxon>
        <taxon>Paraglomerales</taxon>
        <taxon>Paraglomeraceae</taxon>
        <taxon>Paraglomus</taxon>
    </lineage>
</organism>
<keyword evidence="3" id="KW-1185">Reference proteome</keyword>
<dbReference type="Proteomes" id="UP000789572">
    <property type="component" value="Unassembled WGS sequence"/>
</dbReference>
<name>A0A9N9DR84_9GLOM</name>
<comment type="caution">
    <text evidence="2">The sequence shown here is derived from an EMBL/GenBank/DDBJ whole genome shotgun (WGS) entry which is preliminary data.</text>
</comment>
<evidence type="ECO:0000313" key="2">
    <source>
        <dbReference type="EMBL" id="CAG8644511.1"/>
    </source>
</evidence>
<feature type="region of interest" description="Disordered" evidence="1">
    <location>
        <begin position="1"/>
        <end position="39"/>
    </location>
</feature>
<feature type="non-terminal residue" evidence="2">
    <location>
        <position position="1"/>
    </location>
</feature>
<evidence type="ECO:0000313" key="3">
    <source>
        <dbReference type="Proteomes" id="UP000789572"/>
    </source>
</evidence>
<feature type="non-terminal residue" evidence="2">
    <location>
        <position position="39"/>
    </location>
</feature>
<accession>A0A9N9DR84</accession>
<gene>
    <name evidence="2" type="ORF">POCULU_LOCUS9606</name>
</gene>
<dbReference type="EMBL" id="CAJVPJ010003757">
    <property type="protein sequence ID" value="CAG8644511.1"/>
    <property type="molecule type" value="Genomic_DNA"/>
</dbReference>